<sequence>MRVEWCRRVLEDGGETWLILLTVMVGVVDATDDRHQCSVLWEGAAMGCWLLAGRSREPGEGSLLARLADELAEFLATLGVQHPRGQPDDGQGPGWTMASDVTTLFCEDGREWAEYLADCFRQQAAPRTLSIRHELLDQLELPLSQDRATAFASAKVVLLIVSPEFLDALYRRGAELFALGRLLEADRGLAMLCGVETQELGPALRTAFPAFGSWPLLEARNQDRDFVLSVVETTRSMLDRVEEAQRRAAARSASAGQPQFRLCPRKVHQGNNKVFVMLNQPVQQDQNIQLSLENSGLKEVQVKWKNPYVLQFVVPDCFLQVSKVINVHLRCDAALLGVRQLKCESQLSQLHALLQTVSSPYEMLCLTLGLATLHEVDVALAQNFRRNLPVTGFHLLGPLHQAAERKRSEEFLPTLLHFSAHYGLEELCSVLLQCPGALSCCHLLNCKGHCPAQLASSAGHHRLATVITDFQASRRDVSIEEQTQVTVTTSARAHEVRARHSPPHTHYVPDPFHGLAGDEGPSIPATEATASIPDEKPLPNGTEIVFSNTQEDLVKIIEMYKKGVPFAQIERLFDDWRKNNETAKAGEESELQALRELYKQKQRSSPTSKQLFSFSDLRLILTGKGTKRFNRNRDLQTSQQSLKLDGKDETSEGFRRVSTLSAASTSSSTNPPSCPPPGREAPCLGPLPHQYYAFPTTAADEALGHLSSGTRTGGFVEGKATGDVLHAGLGDDVDGTQNSSGKTIKADDSSKGIYYDIPQAPRPVVQKPDPLLDYDFPMAALRRMNQAASTSRRCSGPDTNNGKHYYDVPRWTCTGPKEVRLSIPDIPAPPVPDD</sequence>
<evidence type="ECO:0000313" key="2">
    <source>
        <dbReference type="Proteomes" id="UP000805193"/>
    </source>
</evidence>
<name>A0AC60Q0Q8_IXOPE</name>
<dbReference type="Proteomes" id="UP000805193">
    <property type="component" value="Unassembled WGS sequence"/>
</dbReference>
<evidence type="ECO:0000313" key="1">
    <source>
        <dbReference type="EMBL" id="KAG0427133.1"/>
    </source>
</evidence>
<accession>A0AC60Q0Q8</accession>
<keyword evidence="2" id="KW-1185">Reference proteome</keyword>
<dbReference type="EMBL" id="JABSTQ010009654">
    <property type="protein sequence ID" value="KAG0427133.1"/>
    <property type="molecule type" value="Genomic_DNA"/>
</dbReference>
<proteinExistence type="predicted"/>
<reference evidence="1 2" key="1">
    <citation type="journal article" date="2020" name="Cell">
        <title>Large-Scale Comparative Analyses of Tick Genomes Elucidate Their Genetic Diversity and Vector Capacities.</title>
        <authorList>
            <consortium name="Tick Genome and Microbiome Consortium (TIGMIC)"/>
            <person name="Jia N."/>
            <person name="Wang J."/>
            <person name="Shi W."/>
            <person name="Du L."/>
            <person name="Sun Y."/>
            <person name="Zhan W."/>
            <person name="Jiang J.F."/>
            <person name="Wang Q."/>
            <person name="Zhang B."/>
            <person name="Ji P."/>
            <person name="Bell-Sakyi L."/>
            <person name="Cui X.M."/>
            <person name="Yuan T.T."/>
            <person name="Jiang B.G."/>
            <person name="Yang W.F."/>
            <person name="Lam T.T."/>
            <person name="Chang Q.C."/>
            <person name="Ding S.J."/>
            <person name="Wang X.J."/>
            <person name="Zhu J.G."/>
            <person name="Ruan X.D."/>
            <person name="Zhao L."/>
            <person name="Wei J.T."/>
            <person name="Ye R.Z."/>
            <person name="Que T.C."/>
            <person name="Du C.H."/>
            <person name="Zhou Y.H."/>
            <person name="Cheng J.X."/>
            <person name="Dai P.F."/>
            <person name="Guo W.B."/>
            <person name="Han X.H."/>
            <person name="Huang E.J."/>
            <person name="Li L.F."/>
            <person name="Wei W."/>
            <person name="Gao Y.C."/>
            <person name="Liu J.Z."/>
            <person name="Shao H.Z."/>
            <person name="Wang X."/>
            <person name="Wang C.C."/>
            <person name="Yang T.C."/>
            <person name="Huo Q.B."/>
            <person name="Li W."/>
            <person name="Chen H.Y."/>
            <person name="Chen S.E."/>
            <person name="Zhou L.G."/>
            <person name="Ni X.B."/>
            <person name="Tian J.H."/>
            <person name="Sheng Y."/>
            <person name="Liu T."/>
            <person name="Pan Y.S."/>
            <person name="Xia L.Y."/>
            <person name="Li J."/>
            <person name="Zhao F."/>
            <person name="Cao W.C."/>
        </authorList>
    </citation>
    <scope>NUCLEOTIDE SEQUENCE [LARGE SCALE GENOMIC DNA]</scope>
    <source>
        <strain evidence="1">Iper-2018</strain>
    </source>
</reference>
<organism evidence="1 2">
    <name type="scientific">Ixodes persulcatus</name>
    <name type="common">Taiga tick</name>
    <dbReference type="NCBI Taxonomy" id="34615"/>
    <lineage>
        <taxon>Eukaryota</taxon>
        <taxon>Metazoa</taxon>
        <taxon>Ecdysozoa</taxon>
        <taxon>Arthropoda</taxon>
        <taxon>Chelicerata</taxon>
        <taxon>Arachnida</taxon>
        <taxon>Acari</taxon>
        <taxon>Parasitiformes</taxon>
        <taxon>Ixodida</taxon>
        <taxon>Ixodoidea</taxon>
        <taxon>Ixodidae</taxon>
        <taxon>Ixodinae</taxon>
        <taxon>Ixodes</taxon>
    </lineage>
</organism>
<protein>
    <submittedName>
        <fullName evidence="1">Uncharacterized protein</fullName>
    </submittedName>
</protein>
<gene>
    <name evidence="1" type="ORF">HPB47_025807</name>
</gene>
<comment type="caution">
    <text evidence="1">The sequence shown here is derived from an EMBL/GenBank/DDBJ whole genome shotgun (WGS) entry which is preliminary data.</text>
</comment>